<dbReference type="EMBL" id="PDZR01000029">
    <property type="protein sequence ID" value="PNG24553.1"/>
    <property type="molecule type" value="Genomic_DNA"/>
</dbReference>
<feature type="domain" description="Reductase C-terminal" evidence="7">
    <location>
        <begin position="320"/>
        <end position="404"/>
    </location>
</feature>
<dbReference type="Pfam" id="PF07992">
    <property type="entry name" value="Pyr_redox_2"/>
    <property type="match status" value="1"/>
</dbReference>
<comment type="caution">
    <text evidence="8">The sequence shown here is derived from an EMBL/GenBank/DDBJ whole genome shotgun (WGS) entry which is preliminary data.</text>
</comment>
<dbReference type="PRINTS" id="PR00368">
    <property type="entry name" value="FADPNR"/>
</dbReference>
<dbReference type="RefSeq" id="WP_102845124.1">
    <property type="nucleotide sequence ID" value="NZ_PDZR01000029.1"/>
</dbReference>
<feature type="domain" description="FAD/NAD(P)-binding" evidence="6">
    <location>
        <begin position="4"/>
        <end position="301"/>
    </location>
</feature>
<dbReference type="PANTHER" id="PTHR43557">
    <property type="entry name" value="APOPTOSIS-INDUCING FACTOR 1"/>
    <property type="match status" value="1"/>
</dbReference>
<dbReference type="PRINTS" id="PR00411">
    <property type="entry name" value="PNDRDTASEI"/>
</dbReference>
<evidence type="ECO:0000313" key="9">
    <source>
        <dbReference type="Proteomes" id="UP000236286"/>
    </source>
</evidence>
<evidence type="ECO:0000256" key="3">
    <source>
        <dbReference type="ARBA" id="ARBA00022827"/>
    </source>
</evidence>
<dbReference type="Pfam" id="PF14759">
    <property type="entry name" value="Reductase_C"/>
    <property type="match status" value="1"/>
</dbReference>
<organism evidence="8 9">
    <name type="scientific">Methylocella silvestris</name>
    <dbReference type="NCBI Taxonomy" id="199596"/>
    <lineage>
        <taxon>Bacteria</taxon>
        <taxon>Pseudomonadati</taxon>
        <taxon>Pseudomonadota</taxon>
        <taxon>Alphaproteobacteria</taxon>
        <taxon>Hyphomicrobiales</taxon>
        <taxon>Beijerinckiaceae</taxon>
        <taxon>Methylocella</taxon>
    </lineage>
</organism>
<comment type="cofactor">
    <cofactor evidence="1">
        <name>FAD</name>
        <dbReference type="ChEBI" id="CHEBI:57692"/>
    </cofactor>
</comment>
<dbReference type="PANTHER" id="PTHR43557:SF2">
    <property type="entry name" value="RIESKE DOMAIN-CONTAINING PROTEIN-RELATED"/>
    <property type="match status" value="1"/>
</dbReference>
<dbReference type="InterPro" id="IPR023753">
    <property type="entry name" value="FAD/NAD-binding_dom"/>
</dbReference>
<dbReference type="GO" id="GO:0005737">
    <property type="term" value="C:cytoplasm"/>
    <property type="evidence" value="ECO:0007669"/>
    <property type="project" value="TreeGrafter"/>
</dbReference>
<dbReference type="Gene3D" id="3.50.50.60">
    <property type="entry name" value="FAD/NAD(P)-binding domain"/>
    <property type="match status" value="2"/>
</dbReference>
<evidence type="ECO:0000256" key="5">
    <source>
        <dbReference type="SAM" id="Coils"/>
    </source>
</evidence>
<keyword evidence="2" id="KW-0285">Flavoprotein</keyword>
<reference evidence="8 9" key="1">
    <citation type="submission" date="2017-10" db="EMBL/GenBank/DDBJ databases">
        <title>Genome announcement of Methylocella silvestris TVC from permafrost.</title>
        <authorList>
            <person name="Wang J."/>
            <person name="Geng K."/>
            <person name="Ul-Haque F."/>
            <person name="Crombie A.T."/>
            <person name="Street L.E."/>
            <person name="Wookey P.A."/>
            <person name="Murrell J.C."/>
            <person name="Pratscher J."/>
        </authorList>
    </citation>
    <scope>NUCLEOTIDE SEQUENCE [LARGE SCALE GENOMIC DNA]</scope>
    <source>
        <strain evidence="8 9">TVC</strain>
    </source>
</reference>
<dbReference type="InterPro" id="IPR028202">
    <property type="entry name" value="Reductase_C"/>
</dbReference>
<gene>
    <name evidence="8" type="ORF">CR492_18040</name>
</gene>
<dbReference type="InterPro" id="IPR050446">
    <property type="entry name" value="FAD-oxidoreductase/Apoptosis"/>
</dbReference>
<evidence type="ECO:0000256" key="1">
    <source>
        <dbReference type="ARBA" id="ARBA00001974"/>
    </source>
</evidence>
<keyword evidence="4" id="KW-0560">Oxidoreductase</keyword>
<evidence type="ECO:0000256" key="2">
    <source>
        <dbReference type="ARBA" id="ARBA00022630"/>
    </source>
</evidence>
<dbReference type="AlphaFoldDB" id="A0A2J7TCS1"/>
<sequence>MGDAVIIVGAGQAGLTVAEALRADGWQDEIVIYGAEKHAPYHRPPLSKGYLLGDTPAAQLTIRGPDLFDKKRIEFCAGRPVRAIDPTSLRIELDDGSRRAYCSLVLATGSRPRELAVEGARLDRVVSLRTLEDSATIGTQLQKAENVVVIGGGFIGLEVAAAARKKGCSVIVLEAMDRLLARVASPAISDFFARLHSDHGARIIFNAKVSRLVGEAGVVRTVETADGQSFPADLVVVGVGAVANDELARHAGLACDRGVVVDDCSRSSDPSIFAAGDCTARRLADGALSRLESVQNAVEQAKSAAAALTGRERPFRAAPWFWSDQHGVKLQMAGSSANADQAALRGSLADKNFSLFYLRSGKLIGVDTINRPGDHMLARKLLDHGLSPTIEEVSDEHFDLKSLLATGVPA</sequence>
<dbReference type="SUPFAM" id="SSF51905">
    <property type="entry name" value="FAD/NAD(P)-binding domain"/>
    <property type="match status" value="1"/>
</dbReference>
<evidence type="ECO:0000256" key="4">
    <source>
        <dbReference type="ARBA" id="ARBA00023002"/>
    </source>
</evidence>
<dbReference type="Gene3D" id="3.30.390.30">
    <property type="match status" value="1"/>
</dbReference>
<evidence type="ECO:0000313" key="8">
    <source>
        <dbReference type="EMBL" id="PNG24553.1"/>
    </source>
</evidence>
<evidence type="ECO:0000259" key="6">
    <source>
        <dbReference type="Pfam" id="PF07992"/>
    </source>
</evidence>
<dbReference type="OrthoDB" id="7809559at2"/>
<dbReference type="GO" id="GO:0016651">
    <property type="term" value="F:oxidoreductase activity, acting on NAD(P)H"/>
    <property type="evidence" value="ECO:0007669"/>
    <property type="project" value="TreeGrafter"/>
</dbReference>
<feature type="coiled-coil region" evidence="5">
    <location>
        <begin position="284"/>
        <end position="311"/>
    </location>
</feature>
<accession>A0A2J7TCS1</accession>
<evidence type="ECO:0000259" key="7">
    <source>
        <dbReference type="Pfam" id="PF14759"/>
    </source>
</evidence>
<proteinExistence type="predicted"/>
<dbReference type="InterPro" id="IPR016156">
    <property type="entry name" value="FAD/NAD-linked_Rdtase_dimer_sf"/>
</dbReference>
<protein>
    <submittedName>
        <fullName evidence="8">Pyridine nucleotide-disulfide oxidoreductase</fullName>
    </submittedName>
</protein>
<keyword evidence="3" id="KW-0274">FAD</keyword>
<dbReference type="Proteomes" id="UP000236286">
    <property type="component" value="Unassembled WGS sequence"/>
</dbReference>
<keyword evidence="5" id="KW-0175">Coiled coil</keyword>
<name>A0A2J7TCS1_METSI</name>
<dbReference type="SUPFAM" id="SSF55424">
    <property type="entry name" value="FAD/NAD-linked reductases, dimerisation (C-terminal) domain"/>
    <property type="match status" value="1"/>
</dbReference>
<dbReference type="InterPro" id="IPR036188">
    <property type="entry name" value="FAD/NAD-bd_sf"/>
</dbReference>